<dbReference type="PRINTS" id="PR00455">
    <property type="entry name" value="HTHTETR"/>
</dbReference>
<protein>
    <submittedName>
        <fullName evidence="7">TetR family transcriptional regulator</fullName>
    </submittedName>
    <submittedName>
        <fullName evidence="6">TetR/AcrR family transcriptional regulator</fullName>
    </submittedName>
</protein>
<dbReference type="Proteomes" id="UP000306393">
    <property type="component" value="Unassembled WGS sequence"/>
</dbReference>
<dbReference type="GO" id="GO:0003700">
    <property type="term" value="F:DNA-binding transcription factor activity"/>
    <property type="evidence" value="ECO:0007669"/>
    <property type="project" value="TreeGrafter"/>
</dbReference>
<dbReference type="PANTHER" id="PTHR30055">
    <property type="entry name" value="HTH-TYPE TRANSCRIPTIONAL REGULATOR RUTR"/>
    <property type="match status" value="1"/>
</dbReference>
<dbReference type="Proteomes" id="UP000661012">
    <property type="component" value="Unassembled WGS sequence"/>
</dbReference>
<evidence type="ECO:0000256" key="4">
    <source>
        <dbReference type="PROSITE-ProRule" id="PRU00335"/>
    </source>
</evidence>
<evidence type="ECO:0000313" key="6">
    <source>
        <dbReference type="EMBL" id="MBD8105333.1"/>
    </source>
</evidence>
<dbReference type="OrthoDB" id="5816932at2"/>
<dbReference type="STRING" id="1219360.GCA_001571305_01041"/>
<dbReference type="PANTHER" id="PTHR30055:SF234">
    <property type="entry name" value="HTH-TYPE TRANSCRIPTIONAL REGULATOR BETI"/>
    <property type="match status" value="1"/>
</dbReference>
<dbReference type="InterPro" id="IPR001647">
    <property type="entry name" value="HTH_TetR"/>
</dbReference>
<name>A0A4U3FLF7_9GAMM</name>
<feature type="domain" description="HTH tetR-type" evidence="5">
    <location>
        <begin position="13"/>
        <end position="73"/>
    </location>
</feature>
<evidence type="ECO:0000313" key="7">
    <source>
        <dbReference type="EMBL" id="TKJ94973.1"/>
    </source>
</evidence>
<keyword evidence="9" id="KW-1185">Reference proteome</keyword>
<dbReference type="PROSITE" id="PS01081">
    <property type="entry name" value="HTH_TETR_1"/>
    <property type="match status" value="1"/>
</dbReference>
<dbReference type="Pfam" id="PF00440">
    <property type="entry name" value="TetR_N"/>
    <property type="match status" value="1"/>
</dbReference>
<dbReference type="EMBL" id="QGAC01000001">
    <property type="protein sequence ID" value="TKJ94973.1"/>
    <property type="molecule type" value="Genomic_DNA"/>
</dbReference>
<comment type="caution">
    <text evidence="7">The sequence shown here is derived from an EMBL/GenBank/DDBJ whole genome shotgun (WGS) entry which is preliminary data.</text>
</comment>
<evidence type="ECO:0000256" key="2">
    <source>
        <dbReference type="ARBA" id="ARBA00023125"/>
    </source>
</evidence>
<evidence type="ECO:0000256" key="1">
    <source>
        <dbReference type="ARBA" id="ARBA00023015"/>
    </source>
</evidence>
<gene>
    <name evidence="7" type="ORF">EpCFBP13511_01045</name>
    <name evidence="6" type="ORF">IFT93_02710</name>
</gene>
<dbReference type="InterPro" id="IPR050109">
    <property type="entry name" value="HTH-type_TetR-like_transc_reg"/>
</dbReference>
<reference evidence="6 9" key="2">
    <citation type="journal article" date="2020" name="FEMS Microbiol. Ecol.">
        <title>Temporal dynamics of bacterial communities during seed development and maturation.</title>
        <authorList>
            <person name="Chesneau G."/>
            <person name="Torres-Cortes G."/>
            <person name="Briand M."/>
            <person name="Darrasse A."/>
            <person name="Preveaux A."/>
            <person name="Marais C."/>
            <person name="Jacques M.A."/>
            <person name="Shade A."/>
            <person name="Barret M."/>
        </authorList>
    </citation>
    <scope>NUCLEOTIDE SEQUENCE [LARGE SCALE GENOMIC DNA]</scope>
    <source>
        <strain evidence="6 9">CFBP13732</strain>
    </source>
</reference>
<keyword evidence="1" id="KW-0805">Transcription regulation</keyword>
<dbReference type="EMBL" id="JACYNN010000001">
    <property type="protein sequence ID" value="MBD8105333.1"/>
    <property type="molecule type" value="Genomic_DNA"/>
</dbReference>
<keyword evidence="3" id="KW-0804">Transcription</keyword>
<feature type="DNA-binding region" description="H-T-H motif" evidence="4">
    <location>
        <begin position="36"/>
        <end position="55"/>
    </location>
</feature>
<evidence type="ECO:0000259" key="5">
    <source>
        <dbReference type="PROSITE" id="PS50977"/>
    </source>
</evidence>
<evidence type="ECO:0000313" key="9">
    <source>
        <dbReference type="Proteomes" id="UP000661012"/>
    </source>
</evidence>
<dbReference type="AlphaFoldDB" id="A0A4U3FLF7"/>
<dbReference type="InterPro" id="IPR009057">
    <property type="entry name" value="Homeodomain-like_sf"/>
</dbReference>
<evidence type="ECO:0000256" key="3">
    <source>
        <dbReference type="ARBA" id="ARBA00023163"/>
    </source>
</evidence>
<dbReference type="SUPFAM" id="SSF46689">
    <property type="entry name" value="Homeodomain-like"/>
    <property type="match status" value="1"/>
</dbReference>
<dbReference type="RefSeq" id="WP_137268531.1">
    <property type="nucleotide sequence ID" value="NZ_JACYNM010000001.1"/>
</dbReference>
<dbReference type="Gene3D" id="1.10.357.10">
    <property type="entry name" value="Tetracycline Repressor, domain 2"/>
    <property type="match status" value="1"/>
</dbReference>
<organism evidence="7 8">
    <name type="scientific">Erwinia persicina</name>
    <dbReference type="NCBI Taxonomy" id="55211"/>
    <lineage>
        <taxon>Bacteria</taxon>
        <taxon>Pseudomonadati</taxon>
        <taxon>Pseudomonadota</taxon>
        <taxon>Gammaproteobacteria</taxon>
        <taxon>Enterobacterales</taxon>
        <taxon>Erwiniaceae</taxon>
        <taxon>Erwinia</taxon>
    </lineage>
</organism>
<dbReference type="PROSITE" id="PS50977">
    <property type="entry name" value="HTH_TETR_2"/>
    <property type="match status" value="1"/>
</dbReference>
<evidence type="ECO:0000313" key="8">
    <source>
        <dbReference type="Proteomes" id="UP000306393"/>
    </source>
</evidence>
<accession>A0A4U3FLF7</accession>
<sequence length="194" mass="22316">MSQQTEARDARHRLRQDEIITAARRCFRQHGFHAASMAQLASEAHLSVGQIYRYFSSKDAIIQEIVRRIIDSRLQEMLSTSSNVHLPELLAWREVNNEEDEALMMEVAAEATRSPRVAKMMVEADERMFSHACQKVARMYPGFSEERIRASVEILAVMVEGTACRRITPQKASPERLHILYQHISDILFKSEES</sequence>
<reference evidence="7 8" key="1">
    <citation type="journal article" date="2019" name="Sci. Rep.">
        <title>Differences in resource use lead to coexistence of seed-transmitted microbial populations.</title>
        <authorList>
            <person name="Torres-Cortes G."/>
            <person name="Garcia B.J."/>
            <person name="Compant S."/>
            <person name="Rezki S."/>
            <person name="Jones P."/>
            <person name="Preveaux A."/>
            <person name="Briand M."/>
            <person name="Roulet A."/>
            <person name="Bouchez O."/>
            <person name="Jacobson D."/>
            <person name="Barret M."/>
        </authorList>
    </citation>
    <scope>NUCLEOTIDE SEQUENCE [LARGE SCALE GENOMIC DNA]</scope>
    <source>
        <strain evidence="7 8">CFBP13511</strain>
    </source>
</reference>
<dbReference type="GO" id="GO:0000976">
    <property type="term" value="F:transcription cis-regulatory region binding"/>
    <property type="evidence" value="ECO:0007669"/>
    <property type="project" value="TreeGrafter"/>
</dbReference>
<proteinExistence type="predicted"/>
<keyword evidence="2 4" id="KW-0238">DNA-binding</keyword>
<dbReference type="InterPro" id="IPR023772">
    <property type="entry name" value="DNA-bd_HTH_TetR-type_CS"/>
</dbReference>